<gene>
    <name evidence="1" type="ORF">V1478_011936</name>
</gene>
<evidence type="ECO:0000313" key="1">
    <source>
        <dbReference type="EMBL" id="KAL2718060.1"/>
    </source>
</evidence>
<sequence>MEEVGKGEKNELREAALHNALSSVTMAADNYASRKNRLMSKDSSRPCSEMARKGEETFRLIDIEIEYIVSTEWLFDDLGAVTISIRNAVEKLSRNLTGYKKRETSKWPKRHSVGNVW</sequence>
<accession>A0ABD2AE06</accession>
<evidence type="ECO:0000313" key="2">
    <source>
        <dbReference type="Proteomes" id="UP001607302"/>
    </source>
</evidence>
<protein>
    <submittedName>
        <fullName evidence="1">Uncharacterized protein</fullName>
    </submittedName>
</protein>
<keyword evidence="2" id="KW-1185">Reference proteome</keyword>
<comment type="caution">
    <text evidence="1">The sequence shown here is derived from an EMBL/GenBank/DDBJ whole genome shotgun (WGS) entry which is preliminary data.</text>
</comment>
<reference evidence="1 2" key="1">
    <citation type="journal article" date="2024" name="Ann. Entomol. Soc. Am.">
        <title>Genomic analyses of the southern and eastern yellowjacket wasps (Hymenoptera: Vespidae) reveal evolutionary signatures of social life.</title>
        <authorList>
            <person name="Catto M.A."/>
            <person name="Caine P.B."/>
            <person name="Orr S.E."/>
            <person name="Hunt B.G."/>
            <person name="Goodisman M.A.D."/>
        </authorList>
    </citation>
    <scope>NUCLEOTIDE SEQUENCE [LARGE SCALE GENOMIC DNA]</scope>
    <source>
        <strain evidence="1">233</strain>
        <tissue evidence="1">Head and thorax</tissue>
    </source>
</reference>
<dbReference type="Proteomes" id="UP001607302">
    <property type="component" value="Unassembled WGS sequence"/>
</dbReference>
<name>A0ABD2AE06_VESSQ</name>
<dbReference type="EMBL" id="JAUDFV010000152">
    <property type="protein sequence ID" value="KAL2718060.1"/>
    <property type="molecule type" value="Genomic_DNA"/>
</dbReference>
<proteinExistence type="predicted"/>
<organism evidence="1 2">
    <name type="scientific">Vespula squamosa</name>
    <name type="common">Southern yellow jacket</name>
    <name type="synonym">Wasp</name>
    <dbReference type="NCBI Taxonomy" id="30214"/>
    <lineage>
        <taxon>Eukaryota</taxon>
        <taxon>Metazoa</taxon>
        <taxon>Ecdysozoa</taxon>
        <taxon>Arthropoda</taxon>
        <taxon>Hexapoda</taxon>
        <taxon>Insecta</taxon>
        <taxon>Pterygota</taxon>
        <taxon>Neoptera</taxon>
        <taxon>Endopterygota</taxon>
        <taxon>Hymenoptera</taxon>
        <taxon>Apocrita</taxon>
        <taxon>Aculeata</taxon>
        <taxon>Vespoidea</taxon>
        <taxon>Vespidae</taxon>
        <taxon>Vespinae</taxon>
        <taxon>Vespula</taxon>
    </lineage>
</organism>
<dbReference type="AlphaFoldDB" id="A0ABD2AE06"/>